<reference evidence="2" key="1">
    <citation type="journal article" date="2019" name="Int. J. Syst. Evol. Microbiol.">
        <title>The Global Catalogue of Microorganisms (GCM) 10K type strain sequencing project: providing services to taxonomists for standard genome sequencing and annotation.</title>
        <authorList>
            <consortium name="The Broad Institute Genomics Platform"/>
            <consortium name="The Broad Institute Genome Sequencing Center for Infectious Disease"/>
            <person name="Wu L."/>
            <person name="Ma J."/>
        </authorList>
    </citation>
    <scope>NUCLEOTIDE SEQUENCE [LARGE SCALE GENOMIC DNA]</scope>
    <source>
        <strain evidence="2">KCTC 42730</strain>
    </source>
</reference>
<comment type="caution">
    <text evidence="1">The sequence shown here is derived from an EMBL/GenBank/DDBJ whole genome shotgun (WGS) entry which is preliminary data.</text>
</comment>
<protein>
    <submittedName>
        <fullName evidence="1">Uncharacterized protein</fullName>
    </submittedName>
</protein>
<evidence type="ECO:0000313" key="2">
    <source>
        <dbReference type="Proteomes" id="UP001595453"/>
    </source>
</evidence>
<dbReference type="RefSeq" id="WP_377160710.1">
    <property type="nucleotide sequence ID" value="NZ_JBHSTJ010000007.1"/>
</dbReference>
<evidence type="ECO:0000313" key="1">
    <source>
        <dbReference type="EMBL" id="MFC3034147.1"/>
    </source>
</evidence>
<proteinExistence type="predicted"/>
<accession>A0ABV7CNR1</accession>
<dbReference type="EMBL" id="JBHRSD010000032">
    <property type="protein sequence ID" value="MFC3034147.1"/>
    <property type="molecule type" value="Genomic_DNA"/>
</dbReference>
<gene>
    <name evidence="1" type="ORF">ACFOEE_16700</name>
</gene>
<keyword evidence="2" id="KW-1185">Reference proteome</keyword>
<dbReference type="Proteomes" id="UP001595453">
    <property type="component" value="Unassembled WGS sequence"/>
</dbReference>
<organism evidence="1 2">
    <name type="scientific">Pseudoalteromonas fenneropenaei</name>
    <dbReference type="NCBI Taxonomy" id="1737459"/>
    <lineage>
        <taxon>Bacteria</taxon>
        <taxon>Pseudomonadati</taxon>
        <taxon>Pseudomonadota</taxon>
        <taxon>Gammaproteobacteria</taxon>
        <taxon>Alteromonadales</taxon>
        <taxon>Pseudoalteromonadaceae</taxon>
        <taxon>Pseudoalteromonas</taxon>
    </lineage>
</organism>
<sequence length="427" mass="48278">MKTFELEQERGCSFEMNTENQNIKLVVTDILPDVLALTGLDLQSTELSINEFFAERSAGAFRTFKTFVYQHTSIILTLDTSSQLGARCRLFYLGDGVVALQAPDHVTITKEKQPNFVAPKSYLPAGIACALEQIESSTPDTTEEIGYLLAQVDLTATKLIVLQHDYVTPSLEELITSEIHSLNLLKQKLKAKQHKLRKAPKLEALRKTILIEKLKTFLVQNGFEAQVSEFEIQALREASKSVADGQNLKSEPDVIQSLNNTNDLKQHRLHKRFEDFFRPNQVPFPLPIAKCKHCQSIAKLTKVKGAKGKSLYQIGCSGCDTHPKSNQHKRASYLVYLWNKECADITMSPTEIKALHYLVNEDPELKTYLQDLSNYLDLYADDIKTTKAMCDADQLSYFASIEGKIDHLRHAINLAKLFQKRRSVSKQ</sequence>
<name>A0ABV7CNR1_9GAMM</name>